<reference evidence="2 3" key="1">
    <citation type="submission" date="2024-05" db="EMBL/GenBank/DDBJ databases">
        <authorList>
            <person name="Liu Q."/>
            <person name="Xin Y.-H."/>
        </authorList>
    </citation>
    <scope>NUCLEOTIDE SEQUENCE [LARGE SCALE GENOMIC DNA]</scope>
    <source>
        <strain evidence="2 3">CGMCC 1.10181</strain>
    </source>
</reference>
<dbReference type="EMBL" id="JBDIME010000037">
    <property type="protein sequence ID" value="MEN2793025.1"/>
    <property type="molecule type" value="Genomic_DNA"/>
</dbReference>
<dbReference type="InterPro" id="IPR017945">
    <property type="entry name" value="DHBP_synth_RibB-like_a/b_dom"/>
</dbReference>
<gene>
    <name evidence="2" type="ORF">ABC974_25600</name>
</gene>
<accession>A0ABU9YB40</accession>
<comment type="caution">
    <text evidence="2">The sequence shown here is derived from an EMBL/GenBank/DDBJ whole genome shotgun (WGS) entry which is preliminary data.</text>
</comment>
<evidence type="ECO:0000259" key="1">
    <source>
        <dbReference type="PROSITE" id="PS51163"/>
    </source>
</evidence>
<sequence length="254" mass="27825">MAGEVPSLTPGRPDIAADRDRLWDVISNGGIAIVPTNLGYGLSACTVESVNRINEAKGRGAHKRNGMLMGFAIEPELHILDSHQRDIVDCVTRDYNLPLGVIAPYRADHPILQNIDPAILKTCTARGTMSTALNTGGPFNEHIARLSLEHLRPVFGSSANLTGQGGKVRVEDIEPEIIAIADLVLDYGLAPLHHYKIASTQINFATMKVNRYGAFYDVISDIMKRHFDWDLPVDPGREVSPHGLVNEFELRGVD</sequence>
<dbReference type="SUPFAM" id="SSF55821">
    <property type="entry name" value="YrdC/RibB"/>
    <property type="match status" value="1"/>
</dbReference>
<organism evidence="2 3">
    <name type="scientific">Sphingomonas oligophenolica</name>
    <dbReference type="NCBI Taxonomy" id="301154"/>
    <lineage>
        <taxon>Bacteria</taxon>
        <taxon>Pseudomonadati</taxon>
        <taxon>Pseudomonadota</taxon>
        <taxon>Alphaproteobacteria</taxon>
        <taxon>Sphingomonadales</taxon>
        <taxon>Sphingomonadaceae</taxon>
        <taxon>Sphingomonas</taxon>
    </lineage>
</organism>
<name>A0ABU9YB40_9SPHN</name>
<evidence type="ECO:0000313" key="3">
    <source>
        <dbReference type="Proteomes" id="UP001419910"/>
    </source>
</evidence>
<proteinExistence type="predicted"/>
<evidence type="ECO:0000313" key="2">
    <source>
        <dbReference type="EMBL" id="MEN2793025.1"/>
    </source>
</evidence>
<keyword evidence="3" id="KW-1185">Reference proteome</keyword>
<dbReference type="RefSeq" id="WP_343892322.1">
    <property type="nucleotide sequence ID" value="NZ_BAAAEH010000057.1"/>
</dbReference>
<dbReference type="Proteomes" id="UP001419910">
    <property type="component" value="Unassembled WGS sequence"/>
</dbReference>
<feature type="domain" description="YrdC-like" evidence="1">
    <location>
        <begin position="16"/>
        <end position="215"/>
    </location>
</feature>
<protein>
    <submittedName>
        <fullName evidence="2">Sua5/YciO/YrdC/YwlC family protein</fullName>
    </submittedName>
</protein>
<dbReference type="InterPro" id="IPR006070">
    <property type="entry name" value="Sua5-like_dom"/>
</dbReference>
<dbReference type="Gene3D" id="3.90.870.10">
    <property type="entry name" value="DHBP synthase"/>
    <property type="match status" value="1"/>
</dbReference>
<dbReference type="PROSITE" id="PS51163">
    <property type="entry name" value="YRDC"/>
    <property type="match status" value="1"/>
</dbReference>